<evidence type="ECO:0000256" key="1">
    <source>
        <dbReference type="SAM" id="Phobius"/>
    </source>
</evidence>
<proteinExistence type="predicted"/>
<keyword evidence="1" id="KW-0472">Membrane</keyword>
<accession>A0ABT2D4B2</accession>
<dbReference type="RefSeq" id="WP_258814287.1">
    <property type="nucleotide sequence ID" value="NZ_JANUGU010000013.1"/>
</dbReference>
<keyword evidence="1" id="KW-0812">Transmembrane</keyword>
<sequence>MNIQTSDIGHIIQLSIAPVFLLTGVATKLGVLINRLGRIIDRTRVLEDRLRLNPDDDYSEELEVLYRRSHLINYAITSSTACGFLICLVIALLFFSDVTDMPLHQVIAAFFVLAMLSLISSFVNLLREIFIAARHMRERHTASQPPTPAR</sequence>
<name>A0ABT2D4B2_9BURK</name>
<keyword evidence="1" id="KW-1133">Transmembrane helix</keyword>
<feature type="transmembrane region" description="Helical" evidence="1">
    <location>
        <begin position="12"/>
        <end position="34"/>
    </location>
</feature>
<feature type="transmembrane region" description="Helical" evidence="1">
    <location>
        <begin position="107"/>
        <end position="126"/>
    </location>
</feature>
<dbReference type="InterPro" id="IPR021279">
    <property type="entry name" value="DUF2721"/>
</dbReference>
<evidence type="ECO:0000313" key="3">
    <source>
        <dbReference type="Proteomes" id="UP001204621"/>
    </source>
</evidence>
<dbReference type="Pfam" id="PF11026">
    <property type="entry name" value="DUF2721"/>
    <property type="match status" value="1"/>
</dbReference>
<reference evidence="2 3" key="1">
    <citation type="submission" date="2022-08" db="EMBL/GenBank/DDBJ databases">
        <title>Reclassification of Massilia species as members of the genera Telluria, Duganella, Pseudoduganella, Mokoshia gen. nov. and Zemynaea gen. nov. using orthogonal and non-orthogonal genome-based approaches.</title>
        <authorList>
            <person name="Bowman J.P."/>
        </authorList>
    </citation>
    <scope>NUCLEOTIDE SEQUENCE [LARGE SCALE GENOMIC DNA]</scope>
    <source>
        <strain evidence="2 3">JCM 31606</strain>
    </source>
</reference>
<keyword evidence="3" id="KW-1185">Reference proteome</keyword>
<gene>
    <name evidence="2" type="ORF">NX778_23740</name>
</gene>
<dbReference type="EMBL" id="JANUGU010000013">
    <property type="protein sequence ID" value="MCS0661089.1"/>
    <property type="molecule type" value="Genomic_DNA"/>
</dbReference>
<comment type="caution">
    <text evidence="2">The sequence shown here is derived from an EMBL/GenBank/DDBJ whole genome shotgun (WGS) entry which is preliminary data.</text>
</comment>
<evidence type="ECO:0000313" key="2">
    <source>
        <dbReference type="EMBL" id="MCS0661089.1"/>
    </source>
</evidence>
<dbReference type="Proteomes" id="UP001204621">
    <property type="component" value="Unassembled WGS sequence"/>
</dbReference>
<organism evidence="2 3">
    <name type="scientific">Massilia terrae</name>
    <dbReference type="NCBI Taxonomy" id="1811224"/>
    <lineage>
        <taxon>Bacteria</taxon>
        <taxon>Pseudomonadati</taxon>
        <taxon>Pseudomonadota</taxon>
        <taxon>Betaproteobacteria</taxon>
        <taxon>Burkholderiales</taxon>
        <taxon>Oxalobacteraceae</taxon>
        <taxon>Telluria group</taxon>
        <taxon>Massilia</taxon>
    </lineage>
</organism>
<feature type="transmembrane region" description="Helical" evidence="1">
    <location>
        <begin position="71"/>
        <end position="95"/>
    </location>
</feature>
<protein>
    <submittedName>
        <fullName evidence="2">DUF2721 domain-containing protein</fullName>
    </submittedName>
</protein>